<keyword evidence="8" id="KW-1133">Transmembrane helix</keyword>
<proteinExistence type="inferred from homology"/>
<evidence type="ECO:0000256" key="11">
    <source>
        <dbReference type="ARBA" id="ARBA00023209"/>
    </source>
</evidence>
<keyword evidence="10" id="KW-0472">Membrane</keyword>
<protein>
    <recommendedName>
        <fullName evidence="14">EF-hand domain-containing protein</fullName>
    </recommendedName>
</protein>
<keyword evidence="5" id="KW-0808">Transferase</keyword>
<dbReference type="SMART" id="SM00054">
    <property type="entry name" value="EFh"/>
    <property type="match status" value="3"/>
</dbReference>
<dbReference type="Pfam" id="PF13499">
    <property type="entry name" value="EF-hand_7"/>
    <property type="match status" value="1"/>
</dbReference>
<dbReference type="EnsemblPlants" id="Kaladp0015s0155.7.v1.1">
    <property type="protein sequence ID" value="Kaladp0015s0155.7.v1.1"/>
    <property type="gene ID" value="Kaladp0015s0155.v1.1"/>
</dbReference>
<evidence type="ECO:0000256" key="12">
    <source>
        <dbReference type="ARBA" id="ARBA00023264"/>
    </source>
</evidence>
<dbReference type="PANTHER" id="PTHR23063:SF52">
    <property type="entry name" value="LYSOPHOSPHATIDYLCHOLINE ACYLTRANSFERASE"/>
    <property type="match status" value="1"/>
</dbReference>
<evidence type="ECO:0000256" key="9">
    <source>
        <dbReference type="ARBA" id="ARBA00023098"/>
    </source>
</evidence>
<keyword evidence="12" id="KW-1208">Phospholipid metabolism</keyword>
<organism evidence="15 16">
    <name type="scientific">Kalanchoe fedtschenkoi</name>
    <name type="common">Lavender scallops</name>
    <name type="synonym">South American air plant</name>
    <dbReference type="NCBI Taxonomy" id="63787"/>
    <lineage>
        <taxon>Eukaryota</taxon>
        <taxon>Viridiplantae</taxon>
        <taxon>Streptophyta</taxon>
        <taxon>Embryophyta</taxon>
        <taxon>Tracheophyta</taxon>
        <taxon>Spermatophyta</taxon>
        <taxon>Magnoliopsida</taxon>
        <taxon>eudicotyledons</taxon>
        <taxon>Gunneridae</taxon>
        <taxon>Pentapetalae</taxon>
        <taxon>Saxifragales</taxon>
        <taxon>Crassulaceae</taxon>
        <taxon>Kalanchoe</taxon>
    </lineage>
</organism>
<evidence type="ECO:0000256" key="10">
    <source>
        <dbReference type="ARBA" id="ARBA00023136"/>
    </source>
</evidence>
<dbReference type="InterPro" id="IPR011992">
    <property type="entry name" value="EF-hand-dom_pair"/>
</dbReference>
<evidence type="ECO:0000259" key="14">
    <source>
        <dbReference type="PROSITE" id="PS50222"/>
    </source>
</evidence>
<dbReference type="GO" id="GO:0008374">
    <property type="term" value="F:O-acyltransferase activity"/>
    <property type="evidence" value="ECO:0007669"/>
    <property type="project" value="InterPro"/>
</dbReference>
<name>A0A7N0SZN8_KALFE</name>
<evidence type="ECO:0000256" key="5">
    <source>
        <dbReference type="ARBA" id="ARBA00022679"/>
    </source>
</evidence>
<keyword evidence="7" id="KW-0106">Calcium</keyword>
<reference evidence="15" key="1">
    <citation type="submission" date="2021-01" db="UniProtKB">
        <authorList>
            <consortium name="EnsemblPlants"/>
        </authorList>
    </citation>
    <scope>IDENTIFICATION</scope>
</reference>
<evidence type="ECO:0000256" key="4">
    <source>
        <dbReference type="ARBA" id="ARBA00022516"/>
    </source>
</evidence>
<keyword evidence="16" id="KW-1185">Reference proteome</keyword>
<comment type="similarity">
    <text evidence="3">Belongs to the 1-acyl-sn-glycerol-3-phosphate acyltransferase family.</text>
</comment>
<dbReference type="Gramene" id="Kaladp0015s0155.2.v1.1">
    <property type="protein sequence ID" value="Kaladp0015s0155.2.v1.1"/>
    <property type="gene ID" value="Kaladp0015s0155.v1.1"/>
</dbReference>
<dbReference type="GO" id="GO:0005509">
    <property type="term" value="F:calcium ion binding"/>
    <property type="evidence" value="ECO:0007669"/>
    <property type="project" value="InterPro"/>
</dbReference>
<evidence type="ECO:0000256" key="8">
    <source>
        <dbReference type="ARBA" id="ARBA00022989"/>
    </source>
</evidence>
<dbReference type="GO" id="GO:0071618">
    <property type="term" value="F:lysophosphatidylethanolamine acyltransferase activity"/>
    <property type="evidence" value="ECO:0007669"/>
    <property type="project" value="TreeGrafter"/>
</dbReference>
<dbReference type="CDD" id="cd07991">
    <property type="entry name" value="LPLAT_LPCAT1-like"/>
    <property type="match status" value="1"/>
</dbReference>
<keyword evidence="11" id="KW-0594">Phospholipid biosynthesis</keyword>
<comment type="pathway">
    <text evidence="2">Lipid metabolism; phospholipid metabolism.</text>
</comment>
<dbReference type="InterPro" id="IPR002048">
    <property type="entry name" value="EF_hand_dom"/>
</dbReference>
<evidence type="ECO:0000256" key="7">
    <source>
        <dbReference type="ARBA" id="ARBA00022837"/>
    </source>
</evidence>
<comment type="subcellular location">
    <subcellularLocation>
        <location evidence="1">Membrane</location>
    </subcellularLocation>
</comment>
<dbReference type="Proteomes" id="UP000594263">
    <property type="component" value="Unplaced"/>
</dbReference>
<keyword evidence="6" id="KW-0812">Transmembrane</keyword>
<evidence type="ECO:0000313" key="16">
    <source>
        <dbReference type="Proteomes" id="UP000594263"/>
    </source>
</evidence>
<dbReference type="EnsemblPlants" id="Kaladp0015s0155.2.v1.1">
    <property type="protein sequence ID" value="Kaladp0015s0155.2.v1.1"/>
    <property type="gene ID" value="Kaladp0015s0155.v1.1"/>
</dbReference>
<dbReference type="Gene3D" id="1.10.238.10">
    <property type="entry name" value="EF-hand"/>
    <property type="match status" value="1"/>
</dbReference>
<feature type="domain" description="EF-hand" evidence="14">
    <location>
        <begin position="310"/>
        <end position="345"/>
    </location>
</feature>
<evidence type="ECO:0000256" key="1">
    <source>
        <dbReference type="ARBA" id="ARBA00004370"/>
    </source>
</evidence>
<keyword evidence="4" id="KW-0444">Lipid biosynthesis</keyword>
<evidence type="ECO:0000256" key="3">
    <source>
        <dbReference type="ARBA" id="ARBA00008655"/>
    </source>
</evidence>
<evidence type="ECO:0000313" key="15">
    <source>
        <dbReference type="EnsemblPlants" id="Kaladp0015s0155.7.v1.1"/>
    </source>
</evidence>
<dbReference type="InterPro" id="IPR045252">
    <property type="entry name" value="LPCAT1-like"/>
</dbReference>
<dbReference type="AlphaFoldDB" id="A0A7N0SZN8"/>
<dbReference type="SMART" id="SM00563">
    <property type="entry name" value="PlsC"/>
    <property type="match status" value="1"/>
</dbReference>
<dbReference type="GO" id="GO:0016020">
    <property type="term" value="C:membrane"/>
    <property type="evidence" value="ECO:0007669"/>
    <property type="project" value="UniProtKB-SubCell"/>
</dbReference>
<dbReference type="SUPFAM" id="SSF69593">
    <property type="entry name" value="Glycerol-3-phosphate (1)-acyltransferase"/>
    <property type="match status" value="1"/>
</dbReference>
<dbReference type="PROSITE" id="PS00018">
    <property type="entry name" value="EF_HAND_1"/>
    <property type="match status" value="1"/>
</dbReference>
<accession>A0A7N0SZN8</accession>
<dbReference type="Gramene" id="Kaladp0015s0155.7.v1.1">
    <property type="protein sequence ID" value="Kaladp0015s0155.7.v1.1"/>
    <property type="gene ID" value="Kaladp0015s0155.v1.1"/>
</dbReference>
<dbReference type="PROSITE" id="PS50222">
    <property type="entry name" value="EF_HAND_2"/>
    <property type="match status" value="1"/>
</dbReference>
<dbReference type="PANTHER" id="PTHR23063">
    <property type="entry name" value="PHOSPHOLIPID ACYLTRANSFERASE"/>
    <property type="match status" value="1"/>
</dbReference>
<dbReference type="SUPFAM" id="SSF47473">
    <property type="entry name" value="EF-hand"/>
    <property type="match status" value="1"/>
</dbReference>
<evidence type="ECO:0000256" key="13">
    <source>
        <dbReference type="ARBA" id="ARBA00023315"/>
    </source>
</evidence>
<dbReference type="UniPathway" id="UPA00085"/>
<dbReference type="InterPro" id="IPR018247">
    <property type="entry name" value="EF_Hand_1_Ca_BS"/>
</dbReference>
<evidence type="ECO:0000256" key="2">
    <source>
        <dbReference type="ARBA" id="ARBA00005074"/>
    </source>
</evidence>
<evidence type="ECO:0000256" key="6">
    <source>
        <dbReference type="ARBA" id="ARBA00022692"/>
    </source>
</evidence>
<dbReference type="GO" id="GO:0008654">
    <property type="term" value="P:phospholipid biosynthetic process"/>
    <property type="evidence" value="ECO:0007669"/>
    <property type="project" value="UniProtKB-KW"/>
</dbReference>
<keyword evidence="13" id="KW-0012">Acyltransferase</keyword>
<sequence>MFHILTPSSISMSCFRPLWHRSLTTRCHLLGLLSGQCRFSPSSRKHAVNEIKRKGGCDRFPRVLLFPEGTTTNGRAIISFQLGAFIPGYPIQPVVVRYPHVHFDQSWGLISLGKLMFRMFTQFHNFMEVEYLPVVYPQENHKEHAIRFAEKTSHAMASALNVVQTGHSYGDLLLLMKASQSNQKNLSNYLVEMAQVESVFHINTLEAMEFLEKFLSMSPDPSGRVHFNGFLKGVKLRPCTLSKKVFEFIDLENNGYIVFKQFLCASAHVMKLPLFRQACELAFTECDTCRSNSMSLQDFRELTRPAIPDMTDEEMSELFNLFDADDDGKVSKDDFILCLRKNPLLISIFSPCLIPNKDILERL</sequence>
<dbReference type="CDD" id="cd00051">
    <property type="entry name" value="EFh"/>
    <property type="match status" value="1"/>
</dbReference>
<keyword evidence="9" id="KW-0443">Lipid metabolism</keyword>
<dbReference type="InterPro" id="IPR002123">
    <property type="entry name" value="Plipid/glycerol_acylTrfase"/>
</dbReference>